<dbReference type="Pfam" id="PF17131">
    <property type="entry name" value="LolA_like"/>
    <property type="match status" value="1"/>
</dbReference>
<sequence>MKKAVLAIVILIFAATSQARMNAEIIMDTEAITNAGTIVKNAFDYWRGQTSVSTTIMTVHRPDWERSMTIKSWTRGESDSLFVIIEPAKDKGNGTLKAGKGMWIYNPKINRVIKLPPSMMSQAWQGSDFSNNDLVKSDSLIKDYVHTLEATTLDQDKKIHTIRSIPKPDAPVIWGMIKLKIREDFILLSEEFFDEDLQTVKIMTAWDIQKSGDKLFPMKWKMQKSDATDEYTFLVYEKIEFNKKLSNHIFTRTNLKNPGI</sequence>
<dbReference type="InterPro" id="IPR033399">
    <property type="entry name" value="TP_0789-like"/>
</dbReference>
<dbReference type="Gene3D" id="2.50.20.10">
    <property type="entry name" value="Lipoprotein localisation LolA/LolB/LppX"/>
    <property type="match status" value="1"/>
</dbReference>
<protein>
    <submittedName>
        <fullName evidence="3">Outer membrane lipoprotein-sorting protein</fullName>
    </submittedName>
</protein>
<feature type="chain" id="PRO_5011598399" evidence="1">
    <location>
        <begin position="20"/>
        <end position="260"/>
    </location>
</feature>
<proteinExistence type="predicted"/>
<evidence type="ECO:0000256" key="1">
    <source>
        <dbReference type="SAM" id="SignalP"/>
    </source>
</evidence>
<accession>A0A1H2FRP0</accession>
<name>A0A1H2FRP0_9BACT</name>
<organism evidence="3 4">
    <name type="scientific">Desulfobacula phenolica</name>
    <dbReference type="NCBI Taxonomy" id="90732"/>
    <lineage>
        <taxon>Bacteria</taxon>
        <taxon>Pseudomonadati</taxon>
        <taxon>Thermodesulfobacteriota</taxon>
        <taxon>Desulfobacteria</taxon>
        <taxon>Desulfobacterales</taxon>
        <taxon>Desulfobacteraceae</taxon>
        <taxon>Desulfobacula</taxon>
    </lineage>
</organism>
<dbReference type="EMBL" id="FNLL01000004">
    <property type="protein sequence ID" value="SDU10005.1"/>
    <property type="molecule type" value="Genomic_DNA"/>
</dbReference>
<dbReference type="CDD" id="cd16329">
    <property type="entry name" value="LolA_like"/>
    <property type="match status" value="1"/>
</dbReference>
<feature type="domain" description="Uncharacterized protein TP-0789" evidence="2">
    <location>
        <begin position="76"/>
        <end position="257"/>
    </location>
</feature>
<keyword evidence="1" id="KW-0732">Signal</keyword>
<feature type="signal peptide" evidence="1">
    <location>
        <begin position="1"/>
        <end position="19"/>
    </location>
</feature>
<dbReference type="AlphaFoldDB" id="A0A1H2FRP0"/>
<reference evidence="4" key="1">
    <citation type="submission" date="2016-10" db="EMBL/GenBank/DDBJ databases">
        <authorList>
            <person name="Varghese N."/>
            <person name="Submissions S."/>
        </authorList>
    </citation>
    <scope>NUCLEOTIDE SEQUENCE [LARGE SCALE GENOMIC DNA]</scope>
    <source>
        <strain evidence="4">DSM 3384</strain>
    </source>
</reference>
<dbReference type="Proteomes" id="UP000199608">
    <property type="component" value="Unassembled WGS sequence"/>
</dbReference>
<keyword evidence="3" id="KW-0449">Lipoprotein</keyword>
<gene>
    <name evidence="3" type="ORF">SAMN04487931_104304</name>
</gene>
<evidence type="ECO:0000259" key="2">
    <source>
        <dbReference type="Pfam" id="PF17131"/>
    </source>
</evidence>
<evidence type="ECO:0000313" key="3">
    <source>
        <dbReference type="EMBL" id="SDU10005.1"/>
    </source>
</evidence>
<evidence type="ECO:0000313" key="4">
    <source>
        <dbReference type="Proteomes" id="UP000199608"/>
    </source>
</evidence>
<keyword evidence="4" id="KW-1185">Reference proteome</keyword>
<dbReference type="RefSeq" id="WP_092232809.1">
    <property type="nucleotide sequence ID" value="NZ_FNLL01000004.1"/>
</dbReference>